<accession>A0A1W0X984</accession>
<keyword evidence="2" id="KW-1185">Reference proteome</keyword>
<dbReference type="Proteomes" id="UP000192578">
    <property type="component" value="Unassembled WGS sequence"/>
</dbReference>
<dbReference type="AlphaFoldDB" id="A0A1W0X984"/>
<organism evidence="1 2">
    <name type="scientific">Hypsibius exemplaris</name>
    <name type="common">Freshwater tardigrade</name>
    <dbReference type="NCBI Taxonomy" id="2072580"/>
    <lineage>
        <taxon>Eukaryota</taxon>
        <taxon>Metazoa</taxon>
        <taxon>Ecdysozoa</taxon>
        <taxon>Tardigrada</taxon>
        <taxon>Eutardigrada</taxon>
        <taxon>Parachela</taxon>
        <taxon>Hypsibioidea</taxon>
        <taxon>Hypsibiidae</taxon>
        <taxon>Hypsibius</taxon>
    </lineage>
</organism>
<protein>
    <submittedName>
        <fullName evidence="1">Uncharacterized protein</fullName>
    </submittedName>
</protein>
<name>A0A1W0X984_HYPEX</name>
<sequence length="428" mass="47750">MLQPTADTWNSVSSCGIPLLCPLCTTTSAALLLGWTIHNSHRGTLFPRLRCCTDSCVCIPFSPQRRALLYTICGLLWTFPKRYPRELQRGANKHGACSGRYSDFVNGGGTRHGGLFGRYTATSSTREETRHRCLFAGGTRDFDEEEQGTGACSGAVHATSSTRRETRRRCLFGAVTREFGSPRRTKDPWPVPGRLLDDFVNEDGQGHGGLSGFGGRWRSVLTVPDFIDIPPAAVPQAPSGIWISNGGMRKSTTIHGKPVKGHYRLDRGNGSVAGCRYDAEDRRDYFAGSRGPAVVGRCCSRVYDVLPSRKTTWRLEQLPTKLHHLRRFAERLGYAGMTELEVDILGHRKKRGIDDDEATRDVGDGCTTFQTGQVYHLDFWLGCAPKGLRYRFNPCFYHVADFAGRIYRAYEHKVTNKAVKEAVTVYWL</sequence>
<evidence type="ECO:0000313" key="1">
    <source>
        <dbReference type="EMBL" id="OQV24099.1"/>
    </source>
</evidence>
<evidence type="ECO:0000313" key="2">
    <source>
        <dbReference type="Proteomes" id="UP000192578"/>
    </source>
</evidence>
<proteinExistence type="predicted"/>
<reference evidence="2" key="1">
    <citation type="submission" date="2017-01" db="EMBL/GenBank/DDBJ databases">
        <title>Comparative genomics of anhydrobiosis in the tardigrade Hypsibius dujardini.</title>
        <authorList>
            <person name="Yoshida Y."/>
            <person name="Koutsovoulos G."/>
            <person name="Laetsch D."/>
            <person name="Stevens L."/>
            <person name="Kumar S."/>
            <person name="Horikawa D."/>
            <person name="Ishino K."/>
            <person name="Komine S."/>
            <person name="Tomita M."/>
            <person name="Blaxter M."/>
            <person name="Arakawa K."/>
        </authorList>
    </citation>
    <scope>NUCLEOTIDE SEQUENCE [LARGE SCALE GENOMIC DNA]</scope>
    <source>
        <strain evidence="2">Z151</strain>
    </source>
</reference>
<gene>
    <name evidence="1" type="ORF">BV898_02052</name>
</gene>
<dbReference type="EMBL" id="MTYJ01000008">
    <property type="protein sequence ID" value="OQV24099.1"/>
    <property type="molecule type" value="Genomic_DNA"/>
</dbReference>
<comment type="caution">
    <text evidence="1">The sequence shown here is derived from an EMBL/GenBank/DDBJ whole genome shotgun (WGS) entry which is preliminary data.</text>
</comment>